<feature type="transmembrane region" description="Helical" evidence="12">
    <location>
        <begin position="158"/>
        <end position="177"/>
    </location>
</feature>
<evidence type="ECO:0000313" key="14">
    <source>
        <dbReference type="Proteomes" id="UP000792457"/>
    </source>
</evidence>
<sequence>MEDVSLICVNSTGAFLQLMYVLIYLLYSQRKVIIVRQLSALTLMLSCAILYAYHEPDPNLAKYRIGLLCCSFTLLFFFAPFTVLAQVVRTKNADILPFPLIIMTFIVSLQWFVYGVLLHDTFIQIPNAIGCILSSIQLSLFVVYPNSSKTEKWGAKEALKGNISLLLFAFNLVTMPFQEYKDIVGTLAAVTTIAQFLSPIVICLDITKKGSTKDVSIVPFLGGIVVGILNLKYGLLLQDATMIQVNVFAILLNIVYLFIYYRYSDT</sequence>
<gene>
    <name evidence="13" type="ORF">J437_LFUL008427</name>
</gene>
<dbReference type="OrthoDB" id="409725at2759"/>
<dbReference type="Proteomes" id="UP000792457">
    <property type="component" value="Unassembled WGS sequence"/>
</dbReference>
<comment type="similarity">
    <text evidence="3 12">Belongs to the SWEET sugar transporter family.</text>
</comment>
<dbReference type="AlphaFoldDB" id="A0A8K0JU97"/>
<protein>
    <recommendedName>
        <fullName evidence="12">Sugar transporter SWEET</fullName>
    </recommendedName>
</protein>
<dbReference type="PANTHER" id="PTHR10791:SF112">
    <property type="entry name" value="SUGAR TRANSPORTER SWEET1"/>
    <property type="match status" value="1"/>
</dbReference>
<comment type="subcellular location">
    <subcellularLocation>
        <location evidence="1">Cell membrane</location>
        <topology evidence="1">Multi-pass membrane protein</topology>
    </subcellularLocation>
    <subcellularLocation>
        <location evidence="2">Golgi apparatus membrane</location>
        <topology evidence="2">Multi-pass membrane protein</topology>
    </subcellularLocation>
</comment>
<feature type="transmembrane region" description="Helical" evidence="12">
    <location>
        <begin position="216"/>
        <end position="235"/>
    </location>
</feature>
<feature type="transmembrane region" description="Helical" evidence="12">
    <location>
        <begin position="241"/>
        <end position="261"/>
    </location>
</feature>
<evidence type="ECO:0000313" key="13">
    <source>
        <dbReference type="EMBL" id="KAG8222429.1"/>
    </source>
</evidence>
<dbReference type="Pfam" id="PF03083">
    <property type="entry name" value="MtN3_slv"/>
    <property type="match status" value="2"/>
</dbReference>
<keyword evidence="11 12" id="KW-0472">Membrane</keyword>
<keyword evidence="4 12" id="KW-0813">Transport</keyword>
<evidence type="ECO:0000256" key="8">
    <source>
        <dbReference type="ARBA" id="ARBA00022737"/>
    </source>
</evidence>
<feature type="transmembrane region" description="Helical" evidence="12">
    <location>
        <begin position="183"/>
        <end position="204"/>
    </location>
</feature>
<keyword evidence="14" id="KW-1185">Reference proteome</keyword>
<evidence type="ECO:0000256" key="2">
    <source>
        <dbReference type="ARBA" id="ARBA00004653"/>
    </source>
</evidence>
<evidence type="ECO:0000256" key="12">
    <source>
        <dbReference type="RuleBase" id="RU910715"/>
    </source>
</evidence>
<dbReference type="PANTHER" id="PTHR10791">
    <property type="entry name" value="RAG1-ACTIVATING PROTEIN 1"/>
    <property type="match status" value="1"/>
</dbReference>
<keyword evidence="10" id="KW-0333">Golgi apparatus</keyword>
<evidence type="ECO:0000256" key="5">
    <source>
        <dbReference type="ARBA" id="ARBA00022475"/>
    </source>
</evidence>
<accession>A0A8K0JU97</accession>
<dbReference type="InterPro" id="IPR004316">
    <property type="entry name" value="SWEET_rpt"/>
</dbReference>
<evidence type="ECO:0000256" key="11">
    <source>
        <dbReference type="ARBA" id="ARBA00023136"/>
    </source>
</evidence>
<keyword evidence="6 12" id="KW-0762">Sugar transport</keyword>
<evidence type="ECO:0000256" key="7">
    <source>
        <dbReference type="ARBA" id="ARBA00022692"/>
    </source>
</evidence>
<feature type="transmembrane region" description="Helical" evidence="12">
    <location>
        <begin position="65"/>
        <end position="88"/>
    </location>
</feature>
<dbReference type="GO" id="GO:0005886">
    <property type="term" value="C:plasma membrane"/>
    <property type="evidence" value="ECO:0007669"/>
    <property type="project" value="UniProtKB-SubCell"/>
</dbReference>
<organism evidence="13 14">
    <name type="scientific">Ladona fulva</name>
    <name type="common">Scarce chaser dragonfly</name>
    <name type="synonym">Libellula fulva</name>
    <dbReference type="NCBI Taxonomy" id="123851"/>
    <lineage>
        <taxon>Eukaryota</taxon>
        <taxon>Metazoa</taxon>
        <taxon>Ecdysozoa</taxon>
        <taxon>Arthropoda</taxon>
        <taxon>Hexapoda</taxon>
        <taxon>Insecta</taxon>
        <taxon>Pterygota</taxon>
        <taxon>Palaeoptera</taxon>
        <taxon>Odonata</taxon>
        <taxon>Epiprocta</taxon>
        <taxon>Anisoptera</taxon>
        <taxon>Libelluloidea</taxon>
        <taxon>Libellulidae</taxon>
        <taxon>Ladona</taxon>
    </lineage>
</organism>
<keyword evidence="9 12" id="KW-1133">Transmembrane helix</keyword>
<dbReference type="Gene3D" id="1.20.1280.290">
    <property type="match status" value="2"/>
</dbReference>
<reference evidence="13" key="2">
    <citation type="submission" date="2017-10" db="EMBL/GenBank/DDBJ databases">
        <title>Ladona fulva Genome sequencing and assembly.</title>
        <authorList>
            <person name="Murali S."/>
            <person name="Richards S."/>
            <person name="Bandaranaike D."/>
            <person name="Bellair M."/>
            <person name="Blankenburg K."/>
            <person name="Chao H."/>
            <person name="Dinh H."/>
            <person name="Doddapaneni H."/>
            <person name="Dugan-Rocha S."/>
            <person name="Elkadiri S."/>
            <person name="Gnanaolivu R."/>
            <person name="Hernandez B."/>
            <person name="Skinner E."/>
            <person name="Javaid M."/>
            <person name="Lee S."/>
            <person name="Li M."/>
            <person name="Ming W."/>
            <person name="Munidasa M."/>
            <person name="Muniz J."/>
            <person name="Nguyen L."/>
            <person name="Hughes D."/>
            <person name="Osuji N."/>
            <person name="Pu L.-L."/>
            <person name="Puazo M."/>
            <person name="Qu C."/>
            <person name="Quiroz J."/>
            <person name="Raj R."/>
            <person name="Weissenberger G."/>
            <person name="Xin Y."/>
            <person name="Zou X."/>
            <person name="Han Y."/>
            <person name="Worley K."/>
            <person name="Muzny D."/>
            <person name="Gibbs R."/>
        </authorList>
    </citation>
    <scope>NUCLEOTIDE SEQUENCE</scope>
    <source>
        <strain evidence="13">Sampled in the wild</strain>
    </source>
</reference>
<name>A0A8K0JU97_LADFU</name>
<keyword evidence="7 12" id="KW-0812">Transmembrane</keyword>
<feature type="transmembrane region" description="Helical" evidence="12">
    <location>
        <begin position="95"/>
        <end position="113"/>
    </location>
</feature>
<dbReference type="GO" id="GO:0051119">
    <property type="term" value="F:sugar transmembrane transporter activity"/>
    <property type="evidence" value="ECO:0007669"/>
    <property type="project" value="InterPro"/>
</dbReference>
<keyword evidence="5" id="KW-1003">Cell membrane</keyword>
<evidence type="ECO:0000256" key="3">
    <source>
        <dbReference type="ARBA" id="ARBA00007809"/>
    </source>
</evidence>
<comment type="caution">
    <text evidence="12">Lacks conserved residue(s) required for the propagation of feature annotation.</text>
</comment>
<evidence type="ECO:0000256" key="1">
    <source>
        <dbReference type="ARBA" id="ARBA00004651"/>
    </source>
</evidence>
<dbReference type="GO" id="GO:0000139">
    <property type="term" value="C:Golgi membrane"/>
    <property type="evidence" value="ECO:0007669"/>
    <property type="project" value="UniProtKB-SubCell"/>
</dbReference>
<evidence type="ECO:0000256" key="10">
    <source>
        <dbReference type="ARBA" id="ARBA00023034"/>
    </source>
</evidence>
<dbReference type="FunFam" id="1.20.1280.290:FF:000004">
    <property type="entry name" value="Sugar transporter SWEET"/>
    <property type="match status" value="1"/>
</dbReference>
<keyword evidence="8" id="KW-0677">Repeat</keyword>
<feature type="transmembrane region" description="Helical" evidence="12">
    <location>
        <begin position="34"/>
        <end position="53"/>
    </location>
</feature>
<comment type="function">
    <text evidence="12">Mediates sugar transport across membranes.</text>
</comment>
<comment type="caution">
    <text evidence="13">The sequence shown here is derived from an EMBL/GenBank/DDBJ whole genome shotgun (WGS) entry which is preliminary data.</text>
</comment>
<feature type="transmembrane region" description="Helical" evidence="12">
    <location>
        <begin position="6"/>
        <end position="27"/>
    </location>
</feature>
<evidence type="ECO:0000256" key="4">
    <source>
        <dbReference type="ARBA" id="ARBA00022448"/>
    </source>
</evidence>
<dbReference type="InterPro" id="IPR047664">
    <property type="entry name" value="SWEET"/>
</dbReference>
<feature type="non-terminal residue" evidence="13">
    <location>
        <position position="1"/>
    </location>
</feature>
<feature type="transmembrane region" description="Helical" evidence="12">
    <location>
        <begin position="125"/>
        <end position="146"/>
    </location>
</feature>
<evidence type="ECO:0000256" key="6">
    <source>
        <dbReference type="ARBA" id="ARBA00022597"/>
    </source>
</evidence>
<proteinExistence type="inferred from homology"/>
<reference evidence="13" key="1">
    <citation type="submission" date="2013-04" db="EMBL/GenBank/DDBJ databases">
        <authorList>
            <person name="Qu J."/>
            <person name="Murali S.C."/>
            <person name="Bandaranaike D."/>
            <person name="Bellair M."/>
            <person name="Blankenburg K."/>
            <person name="Chao H."/>
            <person name="Dinh H."/>
            <person name="Doddapaneni H."/>
            <person name="Downs B."/>
            <person name="Dugan-Rocha S."/>
            <person name="Elkadiri S."/>
            <person name="Gnanaolivu R.D."/>
            <person name="Hernandez B."/>
            <person name="Javaid M."/>
            <person name="Jayaseelan J.C."/>
            <person name="Lee S."/>
            <person name="Li M."/>
            <person name="Ming W."/>
            <person name="Munidasa M."/>
            <person name="Muniz J."/>
            <person name="Nguyen L."/>
            <person name="Ongeri F."/>
            <person name="Osuji N."/>
            <person name="Pu L.-L."/>
            <person name="Puazo M."/>
            <person name="Qu C."/>
            <person name="Quiroz J."/>
            <person name="Raj R."/>
            <person name="Weissenberger G."/>
            <person name="Xin Y."/>
            <person name="Zou X."/>
            <person name="Han Y."/>
            <person name="Richards S."/>
            <person name="Worley K."/>
            <person name="Muzny D."/>
            <person name="Gibbs R."/>
        </authorList>
    </citation>
    <scope>NUCLEOTIDE SEQUENCE</scope>
    <source>
        <strain evidence="13">Sampled in the wild</strain>
    </source>
</reference>
<dbReference type="EMBL" id="KZ308133">
    <property type="protein sequence ID" value="KAG8222429.1"/>
    <property type="molecule type" value="Genomic_DNA"/>
</dbReference>
<evidence type="ECO:0000256" key="9">
    <source>
        <dbReference type="ARBA" id="ARBA00022989"/>
    </source>
</evidence>